<keyword evidence="2" id="KW-1185">Reference proteome</keyword>
<evidence type="ECO:0000313" key="2">
    <source>
        <dbReference type="Proteomes" id="UP000501602"/>
    </source>
</evidence>
<accession>A0A6H1UDN0</accession>
<evidence type="ECO:0000313" key="1">
    <source>
        <dbReference type="EMBL" id="QIZ76700.1"/>
    </source>
</evidence>
<name>A0A6H1UDN0_9GAMM</name>
<protein>
    <submittedName>
        <fullName evidence="1">Uncharacterized protein</fullName>
    </submittedName>
</protein>
<gene>
    <name evidence="1" type="ORF">HER31_07340</name>
</gene>
<dbReference type="KEGG" id="fes:HER31_07340"/>
<reference evidence="1 2" key="1">
    <citation type="submission" date="2020-04" db="EMBL/GenBank/DDBJ databases">
        <title>Ferrimonas sp. S7 isolated from sea water.</title>
        <authorList>
            <person name="Bae S.S."/>
            <person name="Baek K."/>
        </authorList>
    </citation>
    <scope>NUCLEOTIDE SEQUENCE [LARGE SCALE GENOMIC DNA]</scope>
    <source>
        <strain evidence="1 2">S7</strain>
    </source>
</reference>
<proteinExistence type="predicted"/>
<dbReference type="AlphaFoldDB" id="A0A6H1UDN0"/>
<organism evidence="1 2">
    <name type="scientific">Ferrimonas lipolytica</name>
    <dbReference type="NCBI Taxonomy" id="2724191"/>
    <lineage>
        <taxon>Bacteria</taxon>
        <taxon>Pseudomonadati</taxon>
        <taxon>Pseudomonadota</taxon>
        <taxon>Gammaproteobacteria</taxon>
        <taxon>Alteromonadales</taxon>
        <taxon>Ferrimonadaceae</taxon>
        <taxon>Ferrimonas</taxon>
    </lineage>
</organism>
<dbReference type="RefSeq" id="WP_168659961.1">
    <property type="nucleotide sequence ID" value="NZ_CP051180.1"/>
</dbReference>
<sequence>MRSWALGVVLIAVTATTYAQNSYPKYYNNVDHMPAYQQALVKEDWYLPTAQQRALVAGLLSTDLVRPEYQWKVQQMVYDPNFYEGIRRVGSEVACLIFRYSKRYYERTTCNSSTTSKKIEAAPFIDKDNQFFAKPLIIESPTKLSGNEDLRYQFWIPAGNAYAQSKRHYPVQRLGHDYKNANPDDLVLTTFVTIYEKKDNTWRKFKLSNQPITMVLKIPSIDKIAKNKTAQQAFRQTEHSVRILDYRE</sequence>
<dbReference type="Proteomes" id="UP000501602">
    <property type="component" value="Chromosome"/>
</dbReference>
<dbReference type="EMBL" id="CP051180">
    <property type="protein sequence ID" value="QIZ76700.1"/>
    <property type="molecule type" value="Genomic_DNA"/>
</dbReference>